<dbReference type="Gene3D" id="3.30.230.10">
    <property type="match status" value="1"/>
</dbReference>
<keyword evidence="9 11" id="KW-0238">DNA-binding</keyword>
<dbReference type="PANTHER" id="PTHR32472">
    <property type="entry name" value="DNA REPAIR PROTEIN RADA"/>
    <property type="match status" value="1"/>
</dbReference>
<dbReference type="SUPFAM" id="SSF52540">
    <property type="entry name" value="P-loop containing nucleoside triphosphate hydrolases"/>
    <property type="match status" value="1"/>
</dbReference>
<evidence type="ECO:0000313" key="16">
    <source>
        <dbReference type="Proteomes" id="UP000027946"/>
    </source>
</evidence>
<evidence type="ECO:0000256" key="6">
    <source>
        <dbReference type="ARBA" id="ARBA00022833"/>
    </source>
</evidence>
<dbReference type="InterPro" id="IPR004504">
    <property type="entry name" value="DNA_repair_RadA"/>
</dbReference>
<keyword evidence="8 11" id="KW-0346">Stress response</keyword>
<comment type="function">
    <text evidence="13">DNA-dependent ATPase involved in processing of recombination intermediates, plays a role in repairing DNA breaks. Stimulates the branch migration of RecA-mediated strand transfer reactions, allowing the 3' invading strand to extend heteroduplex DNA faster. Binds ssDNA in the presence of ADP but not other nucleotides, has ATPase activity that is stimulated by ssDNA and various branched DNA structures, but inhibited by SSB. Does not have RecA's homology-searching function.</text>
</comment>
<dbReference type="GO" id="GO:0005829">
    <property type="term" value="C:cytosol"/>
    <property type="evidence" value="ECO:0007669"/>
    <property type="project" value="TreeGrafter"/>
</dbReference>
<dbReference type="PROSITE" id="PS50162">
    <property type="entry name" value="RECA_2"/>
    <property type="match status" value="1"/>
</dbReference>
<feature type="region of interest" description="Lon-protease-like" evidence="11">
    <location>
        <begin position="352"/>
        <end position="456"/>
    </location>
</feature>
<dbReference type="GO" id="GO:0005524">
    <property type="term" value="F:ATP binding"/>
    <property type="evidence" value="ECO:0007669"/>
    <property type="project" value="UniProtKB-UniRule"/>
</dbReference>
<reference evidence="15 16" key="1">
    <citation type="submission" date="2014-03" db="EMBL/GenBank/DDBJ databases">
        <title>Genome sequence of Clostridium litorale W6, DSM 5388.</title>
        <authorList>
            <person name="Poehlein A."/>
            <person name="Jagirdar A."/>
            <person name="Khonsari B."/>
            <person name="Chibani C.M."/>
            <person name="Gutierrez Gutierrez D.A."/>
            <person name="Davydova E."/>
            <person name="Alghaithi H.S."/>
            <person name="Nair K.P."/>
            <person name="Dhamotharan K."/>
            <person name="Chandran L."/>
            <person name="G W."/>
            <person name="Daniel R."/>
        </authorList>
    </citation>
    <scope>NUCLEOTIDE SEQUENCE [LARGE SCALE GENOMIC DNA]</scope>
    <source>
        <strain evidence="15 16">W6</strain>
    </source>
</reference>
<evidence type="ECO:0000256" key="11">
    <source>
        <dbReference type="HAMAP-Rule" id="MF_01498"/>
    </source>
</evidence>
<dbReference type="InterPro" id="IPR041166">
    <property type="entry name" value="Rubredoxin_2"/>
</dbReference>
<dbReference type="InterPro" id="IPR020568">
    <property type="entry name" value="Ribosomal_Su5_D2-typ_SF"/>
</dbReference>
<organism evidence="15 16">
    <name type="scientific">Peptoclostridium litorale DSM 5388</name>
    <dbReference type="NCBI Taxonomy" id="1121324"/>
    <lineage>
        <taxon>Bacteria</taxon>
        <taxon>Bacillati</taxon>
        <taxon>Bacillota</taxon>
        <taxon>Clostridia</taxon>
        <taxon>Peptostreptococcales</taxon>
        <taxon>Peptoclostridiaceae</taxon>
        <taxon>Peptoclostridium</taxon>
    </lineage>
</organism>
<feature type="binding site" evidence="11">
    <location>
        <begin position="96"/>
        <end position="103"/>
    </location>
    <ligand>
        <name>ATP</name>
        <dbReference type="ChEBI" id="CHEBI:30616"/>
    </ligand>
</feature>
<keyword evidence="5" id="KW-0378">Hydrolase</keyword>
<dbReference type="GO" id="GO:0000725">
    <property type="term" value="P:recombinational repair"/>
    <property type="evidence" value="ECO:0007669"/>
    <property type="project" value="UniProtKB-UniRule"/>
</dbReference>
<dbReference type="Pfam" id="PF13541">
    <property type="entry name" value="ChlI"/>
    <property type="match status" value="1"/>
</dbReference>
<dbReference type="Pfam" id="PF18073">
    <property type="entry name" value="Zn_ribbon_LapB"/>
    <property type="match status" value="1"/>
</dbReference>
<dbReference type="NCBIfam" id="TIGR00416">
    <property type="entry name" value="sms"/>
    <property type="match status" value="1"/>
</dbReference>
<dbReference type="HAMAP" id="MF_01498">
    <property type="entry name" value="RadA_bact"/>
    <property type="match status" value="1"/>
</dbReference>
<dbReference type="AlphaFoldDB" id="A0A069RB93"/>
<dbReference type="eggNOG" id="COG1066">
    <property type="taxonomic scope" value="Bacteria"/>
</dbReference>
<dbReference type="OrthoDB" id="9803906at2"/>
<keyword evidence="1 11" id="KW-0479">Metal-binding</keyword>
<keyword evidence="7 11" id="KW-0067">ATP-binding</keyword>
<proteinExistence type="inferred from homology"/>
<dbReference type="GO" id="GO:0140664">
    <property type="term" value="F:ATP-dependent DNA damage sensor activity"/>
    <property type="evidence" value="ECO:0007669"/>
    <property type="project" value="InterPro"/>
</dbReference>
<sequence>MAKIKTKFICQNCGFETPKWMGKCPECSSWNSFEETVNQKETVKPSLSSIGSGISRAVPIDSIEARDEDRQSSGIKELDRVLGGGIVEGSLTLVGGDPGIGKSTILLQLSQNLANKNFKVLYISGEESAYQLSMRAKRLGISSPNLYIMAESNLEVIRLQVESLSPDYMIVDSIQTMFTQHITSTPGSVSQVKEATSLLMKISKSMGIATFIVGHVTKDGSIAGPRLLEHMVDTVLYFEGDRYNTYRMIRAVKNRFGSTNELGVFEMSGLGLMEVENPSKILISEKPKGVPGSVIVSTMEGTRPMLAEIQALVSPNSFGIPRRMCTGVDSSRMSLLLAVLEKRAGMQVQGQDVYLNVVGGIKLAEPAIDLGIVLSIASGFRNREIDQGLVAIGEVGLTGEVRGVNFIEKRIKECVKLGFTKAIVPKNNIKGIEKMKGIQLFGVQSIREALDVILGG</sequence>
<dbReference type="EMBL" id="JJMM01000023">
    <property type="protein sequence ID" value="KDR94339.1"/>
    <property type="molecule type" value="Genomic_DNA"/>
</dbReference>
<dbReference type="RefSeq" id="WP_038267428.1">
    <property type="nucleotide sequence ID" value="NZ_FSRH01000014.1"/>
</dbReference>
<evidence type="ECO:0000256" key="13">
    <source>
        <dbReference type="RuleBase" id="RU003555"/>
    </source>
</evidence>
<keyword evidence="16" id="KW-1185">Reference proteome</keyword>
<dbReference type="InterPro" id="IPR003593">
    <property type="entry name" value="AAA+_ATPase"/>
</dbReference>
<comment type="caution">
    <text evidence="15">The sequence shown here is derived from an EMBL/GenBank/DDBJ whole genome shotgun (WGS) entry which is preliminary data.</text>
</comment>
<evidence type="ECO:0000256" key="10">
    <source>
        <dbReference type="ARBA" id="ARBA00023204"/>
    </source>
</evidence>
<dbReference type="Pfam" id="PF06745">
    <property type="entry name" value="ATPase"/>
    <property type="match status" value="1"/>
</dbReference>
<evidence type="ECO:0000256" key="7">
    <source>
        <dbReference type="ARBA" id="ARBA00022840"/>
    </source>
</evidence>
<feature type="short sequence motif" description="RadA KNRFG motif" evidence="11">
    <location>
        <begin position="253"/>
        <end position="257"/>
    </location>
</feature>
<keyword evidence="3 11" id="KW-0227">DNA damage</keyword>
<feature type="domain" description="RecA family profile 1" evidence="14">
    <location>
        <begin position="67"/>
        <end position="216"/>
    </location>
</feature>
<evidence type="ECO:0000256" key="5">
    <source>
        <dbReference type="ARBA" id="ARBA00022801"/>
    </source>
</evidence>
<evidence type="ECO:0000256" key="1">
    <source>
        <dbReference type="ARBA" id="ARBA00022723"/>
    </source>
</evidence>
<dbReference type="FunFam" id="3.40.50.300:FF:000050">
    <property type="entry name" value="DNA repair protein RadA"/>
    <property type="match status" value="1"/>
</dbReference>
<protein>
    <recommendedName>
        <fullName evidence="11 12">DNA repair protein RadA</fullName>
    </recommendedName>
</protein>
<evidence type="ECO:0000256" key="8">
    <source>
        <dbReference type="ARBA" id="ARBA00023016"/>
    </source>
</evidence>
<name>A0A069RB93_PEPLI</name>
<evidence type="ECO:0000259" key="14">
    <source>
        <dbReference type="PROSITE" id="PS50162"/>
    </source>
</evidence>
<evidence type="ECO:0000256" key="12">
    <source>
        <dbReference type="NCBIfam" id="TIGR00416"/>
    </source>
</evidence>
<evidence type="ECO:0000256" key="9">
    <source>
        <dbReference type="ARBA" id="ARBA00023125"/>
    </source>
</evidence>
<dbReference type="GO" id="GO:0008270">
    <property type="term" value="F:zinc ion binding"/>
    <property type="evidence" value="ECO:0007669"/>
    <property type="project" value="UniProtKB-KW"/>
</dbReference>
<comment type="similarity">
    <text evidence="11 13">Belongs to the RecA family. RadA subfamily.</text>
</comment>
<keyword evidence="10 11" id="KW-0234">DNA repair</keyword>
<comment type="domain">
    <text evidence="11">The middle region has homology to RecA with ATPase motifs including the RadA KNRFG motif, while the C-terminus is homologous to Lon protease.</text>
</comment>
<dbReference type="SMART" id="SM00382">
    <property type="entry name" value="AAA"/>
    <property type="match status" value="1"/>
</dbReference>
<dbReference type="Proteomes" id="UP000027946">
    <property type="component" value="Unassembled WGS sequence"/>
</dbReference>
<dbReference type="STRING" id="1121324.CLIT_24c01030"/>
<dbReference type="PANTHER" id="PTHR32472:SF10">
    <property type="entry name" value="DNA REPAIR PROTEIN RADA-LIKE PROTEIN"/>
    <property type="match status" value="1"/>
</dbReference>
<dbReference type="InterPro" id="IPR027417">
    <property type="entry name" value="P-loop_NTPase"/>
</dbReference>
<dbReference type="GO" id="GO:0016787">
    <property type="term" value="F:hydrolase activity"/>
    <property type="evidence" value="ECO:0007669"/>
    <property type="project" value="UniProtKB-KW"/>
</dbReference>
<evidence type="ECO:0000256" key="2">
    <source>
        <dbReference type="ARBA" id="ARBA00022741"/>
    </source>
</evidence>
<evidence type="ECO:0000256" key="4">
    <source>
        <dbReference type="ARBA" id="ARBA00022771"/>
    </source>
</evidence>
<evidence type="ECO:0000256" key="3">
    <source>
        <dbReference type="ARBA" id="ARBA00022763"/>
    </source>
</evidence>
<gene>
    <name evidence="11 15" type="primary">radA</name>
    <name evidence="15" type="ORF">CLIT_24c01030</name>
</gene>
<dbReference type="InterPro" id="IPR014774">
    <property type="entry name" value="KaiC-like_dom"/>
</dbReference>
<keyword evidence="2 11" id="KW-0547">Nucleotide-binding</keyword>
<comment type="function">
    <text evidence="11">Plays a role in repairing double-strand DNA breaks, probably involving stabilizing or processing branched DNA or blocked replication forks.</text>
</comment>
<dbReference type="CDD" id="cd01121">
    <property type="entry name" value="RadA_SMS_N"/>
    <property type="match status" value="1"/>
</dbReference>
<dbReference type="InterPro" id="IPR020588">
    <property type="entry name" value="RecA_ATP-bd"/>
</dbReference>
<dbReference type="InterPro" id="IPR014721">
    <property type="entry name" value="Ribsml_uS5_D2-typ_fold_subgr"/>
</dbReference>
<dbReference type="SUPFAM" id="SSF54211">
    <property type="entry name" value="Ribosomal protein S5 domain 2-like"/>
    <property type="match status" value="1"/>
</dbReference>
<dbReference type="Gene3D" id="3.40.50.300">
    <property type="entry name" value="P-loop containing nucleotide triphosphate hydrolases"/>
    <property type="match status" value="1"/>
</dbReference>
<keyword evidence="4 13" id="KW-0863">Zinc-finger</keyword>
<dbReference type="PRINTS" id="PR01874">
    <property type="entry name" value="DNAREPAIRADA"/>
</dbReference>
<dbReference type="GO" id="GO:0003684">
    <property type="term" value="F:damaged DNA binding"/>
    <property type="evidence" value="ECO:0007669"/>
    <property type="project" value="InterPro"/>
</dbReference>
<accession>A0A069RB93</accession>
<evidence type="ECO:0000313" key="15">
    <source>
        <dbReference type="EMBL" id="KDR94339.1"/>
    </source>
</evidence>
<keyword evidence="6 13" id="KW-0862">Zinc</keyword>